<dbReference type="PROSITE" id="PS01359">
    <property type="entry name" value="ZF_PHD_1"/>
    <property type="match status" value="1"/>
</dbReference>
<proteinExistence type="predicted"/>
<dbReference type="GO" id="GO:0008270">
    <property type="term" value="F:zinc ion binding"/>
    <property type="evidence" value="ECO:0007669"/>
    <property type="project" value="UniProtKB-KW"/>
</dbReference>
<dbReference type="AlphaFoldDB" id="A0A3R7YI47"/>
<keyword evidence="3" id="KW-0862">Zinc</keyword>
<evidence type="ECO:0000259" key="4">
    <source>
        <dbReference type="SMART" id="SM00249"/>
    </source>
</evidence>
<dbReference type="SMART" id="SM00249">
    <property type="entry name" value="PHD"/>
    <property type="match status" value="1"/>
</dbReference>
<dbReference type="EMBL" id="MZMZ02001310">
    <property type="protein sequence ID" value="RQM29507.1"/>
    <property type="molecule type" value="Genomic_DNA"/>
</dbReference>
<keyword evidence="2" id="KW-0863">Zinc-finger</keyword>
<dbReference type="Gene3D" id="3.30.40.10">
    <property type="entry name" value="Zinc/RING finger domain, C3HC4 (zinc finger)"/>
    <property type="match status" value="1"/>
</dbReference>
<evidence type="ECO:0000256" key="2">
    <source>
        <dbReference type="ARBA" id="ARBA00022771"/>
    </source>
</evidence>
<feature type="domain" description="Zinc finger PHD-type" evidence="4">
    <location>
        <begin position="255"/>
        <end position="302"/>
    </location>
</feature>
<evidence type="ECO:0000256" key="3">
    <source>
        <dbReference type="ARBA" id="ARBA00022833"/>
    </source>
</evidence>
<evidence type="ECO:0000313" key="6">
    <source>
        <dbReference type="Proteomes" id="UP000284702"/>
    </source>
</evidence>
<dbReference type="VEuPathDB" id="FungiDB:H257_00019"/>
<evidence type="ECO:0000313" key="5">
    <source>
        <dbReference type="EMBL" id="RQM29507.1"/>
    </source>
</evidence>
<dbReference type="InterPro" id="IPR013083">
    <property type="entry name" value="Znf_RING/FYVE/PHD"/>
</dbReference>
<dbReference type="InterPro" id="IPR019786">
    <property type="entry name" value="Zinc_finger_PHD-type_CS"/>
</dbReference>
<keyword evidence="6" id="KW-1185">Reference proteome</keyword>
<reference evidence="5" key="1">
    <citation type="submission" date="2018-07" db="EMBL/GenBank/DDBJ databases">
        <title>Annotation of Aphanomyces astaci genome assembly.</title>
        <authorList>
            <person name="Studholme D.J."/>
        </authorList>
    </citation>
    <scope>NUCLEOTIDE SEQUENCE [LARGE SCALE GENOMIC DNA]</scope>
    <source>
        <strain evidence="5">Pc</strain>
    </source>
</reference>
<dbReference type="SUPFAM" id="SSF57903">
    <property type="entry name" value="FYVE/PHD zinc finger"/>
    <property type="match status" value="1"/>
</dbReference>
<gene>
    <name evidence="5" type="ORF">B5M09_012248</name>
</gene>
<dbReference type="InterPro" id="IPR011011">
    <property type="entry name" value="Znf_FYVE_PHD"/>
</dbReference>
<comment type="caution">
    <text evidence="5">The sequence shown here is derived from an EMBL/GenBank/DDBJ whole genome shotgun (WGS) entry which is preliminary data.</text>
</comment>
<protein>
    <recommendedName>
        <fullName evidence="4">Zinc finger PHD-type domain-containing protein</fullName>
    </recommendedName>
</protein>
<evidence type="ECO:0000256" key="1">
    <source>
        <dbReference type="ARBA" id="ARBA00022723"/>
    </source>
</evidence>
<organism evidence="5 6">
    <name type="scientific">Aphanomyces astaci</name>
    <name type="common">Crayfish plague agent</name>
    <dbReference type="NCBI Taxonomy" id="112090"/>
    <lineage>
        <taxon>Eukaryota</taxon>
        <taxon>Sar</taxon>
        <taxon>Stramenopiles</taxon>
        <taxon>Oomycota</taxon>
        <taxon>Saprolegniomycetes</taxon>
        <taxon>Saprolegniales</taxon>
        <taxon>Verrucalvaceae</taxon>
        <taxon>Aphanomyces</taxon>
    </lineage>
</organism>
<feature type="non-terminal residue" evidence="5">
    <location>
        <position position="1"/>
    </location>
</feature>
<keyword evidence="1" id="KW-0479">Metal-binding</keyword>
<accession>A0A3R7YI47</accession>
<dbReference type="Proteomes" id="UP000284702">
    <property type="component" value="Unassembled WGS sequence"/>
</dbReference>
<sequence length="515" mass="57704">DNEQGGDADDDDDGNSMEALQREAAEFDVFAQTIETLLANLRPVTIPETAALQTDLAYVNWLRAANALVTKAMANSSAVLSTATTLYPTLADIDLVWSSCPVKTVRLLDRVAHLRQACIDEGLKWHVTTANNPKSVEEMERLLQRLVRLPAFPQEVVHLLSKWKQAKLWTEKATKALAKSKLGWTDALALEAQADSTDVPMSSLLRRQLHGRIQDGNRWIARTNSLFKWEGSAVHSLQETLERNAVEDEITSSLICICEQTYHEHVPVLRCTGCTTLYHAKCIGLSPAVLSSLEAYRCNACAIRQHIPPRHPARPNWKQVRAHIARGESLQIHVPGLDELKALVAHGLDVIADVTAFEQSFLDRCALATIAHRMDTLAQELDDKVAAVRRVESLVLLDPAKHKLLPLQWFLHACRLIFCSTPAPRYSQLVVLLNDVALHKLEFPTPELDRFYREIERKLARAVTWVTQVKTMNMKAPSCDLVALQAEAEEISHFLVLPDAAVSNFNLALKFHYQR</sequence>
<dbReference type="InterPro" id="IPR001965">
    <property type="entry name" value="Znf_PHD"/>
</dbReference>
<name>A0A3R7YI47_APHAT</name>
<dbReference type="CDD" id="cd15489">
    <property type="entry name" value="PHD_SF"/>
    <property type="match status" value="1"/>
</dbReference>